<comment type="caution">
    <text evidence="2">The sequence shown here is derived from an EMBL/GenBank/DDBJ whole genome shotgun (WGS) entry which is preliminary data.</text>
</comment>
<feature type="compositionally biased region" description="Basic and acidic residues" evidence="1">
    <location>
        <begin position="1"/>
        <end position="43"/>
    </location>
</feature>
<protein>
    <submittedName>
        <fullName evidence="2">Uncharacterized protein</fullName>
    </submittedName>
</protein>
<evidence type="ECO:0000256" key="1">
    <source>
        <dbReference type="SAM" id="MobiDB-lite"/>
    </source>
</evidence>
<gene>
    <name evidence="2" type="ORF">OJ962_19630</name>
</gene>
<dbReference type="RefSeq" id="WP_202954511.1">
    <property type="nucleotide sequence ID" value="NZ_JAPCID010000029.1"/>
</dbReference>
<feature type="region of interest" description="Disordered" evidence="1">
    <location>
        <begin position="1"/>
        <end position="76"/>
    </location>
</feature>
<name>A0ABT4RMC9_9ACTN</name>
<sequence length="76" mass="8416">MTEHQDKVDRLEAEADQLEQRNEQLGEDIADVRENWEQMRQDESMPSAPAPESGLPPEANQTTSGDQPPEAPGDDG</sequence>
<proteinExistence type="predicted"/>
<dbReference type="EMBL" id="JAPCID010000029">
    <property type="protein sequence ID" value="MDA0139722.1"/>
    <property type="molecule type" value="Genomic_DNA"/>
</dbReference>
<accession>A0ABT4RMC9</accession>
<organism evidence="2 3">
    <name type="scientific">Solirubrobacter deserti</name>
    <dbReference type="NCBI Taxonomy" id="2282478"/>
    <lineage>
        <taxon>Bacteria</taxon>
        <taxon>Bacillati</taxon>
        <taxon>Actinomycetota</taxon>
        <taxon>Thermoleophilia</taxon>
        <taxon>Solirubrobacterales</taxon>
        <taxon>Solirubrobacteraceae</taxon>
        <taxon>Solirubrobacter</taxon>
    </lineage>
</organism>
<dbReference type="Proteomes" id="UP001147700">
    <property type="component" value="Unassembled WGS sequence"/>
</dbReference>
<evidence type="ECO:0000313" key="3">
    <source>
        <dbReference type="Proteomes" id="UP001147700"/>
    </source>
</evidence>
<reference evidence="2" key="1">
    <citation type="submission" date="2022-10" db="EMBL/GenBank/DDBJ databases">
        <title>The WGS of Solirubrobacter sp. CPCC 204708.</title>
        <authorList>
            <person name="Jiang Z."/>
        </authorList>
    </citation>
    <scope>NUCLEOTIDE SEQUENCE</scope>
    <source>
        <strain evidence="2">CPCC 204708</strain>
    </source>
</reference>
<keyword evidence="3" id="KW-1185">Reference proteome</keyword>
<evidence type="ECO:0000313" key="2">
    <source>
        <dbReference type="EMBL" id="MDA0139722.1"/>
    </source>
</evidence>